<keyword evidence="4 13" id="KW-0894">Sodium channel</keyword>
<keyword evidence="15" id="KW-1185">Reference proteome</keyword>
<keyword evidence="12 13" id="KW-0407">Ion channel</keyword>
<sequence length="768" mass="89757">MPNKVSFDDAEKFANPLQFNSTLNYKAERFQYRQQRNRVDSCLLEYIKTSQTDNFVNCRFRLAKQIYFKFVEQQKDYFSYARSVWLNPDQLIVKSHFFNDGPGHWERSWQVDNGLCALGGPQQRRTIDLKLLSIEQNFDYILVKSNRLEGHPNARIYFYLLYEDPNTKQLIKANSYELISGKNLELTVRGMSEIMQEDCTNSYPSDCTPSNDFVYSPLVFQQFLSKNFFKFLVCKWCQPQVRAACPCANPDLYFAEYEHSKDMRNCTLLDVLECGARQKDLFTRGKNFFDSEVSLICLVDCPNPCSTTEYTGDYAAFDLTLEMLNISMEEAEQTYTREQMLLLDKLNEFKWPKMKIVRGKHTKIITENNSGIYPLFDLTELKSDKIDVCGASNFSPFAEQLKQFGKIFLEEIFRKLSWNQFYPCPISISSENCQLLLINGTMNVNKIIALQKLARTSFYRQCTLELALTLNSTPANPICIVQFYSSAVENLLYFNKTLRKLQSHGTELLLNLKNNFTLPDKECQQRKIEELKELLNTNVLRPPSNSSNWNNQWMDTFNKFLQEHTAMRMLNDFLTARMSLITVYYRGLTYQRIIYRDGYTLWELMSDVGGVLGLYFGLTIITVYELAVFLTLVDREPAEAHRPPPARQFTRRLLYKNENFLKNERLFGCVEGTYKTYFPEHMWRKEFGSVGDGKARGVSRTRDALGSRDEDLMYVIAHYVRMEALAVSEQLFNSHGSDAFEWMSTRNEEAEHSLEMQMPFIAKIMERW</sequence>
<evidence type="ECO:0000256" key="14">
    <source>
        <dbReference type="SAM" id="Phobius"/>
    </source>
</evidence>
<evidence type="ECO:0000256" key="1">
    <source>
        <dbReference type="ARBA" id="ARBA00004141"/>
    </source>
</evidence>
<evidence type="ECO:0000313" key="16">
    <source>
        <dbReference type="WBParaSite" id="scf7180000418220.g2195"/>
    </source>
</evidence>
<evidence type="ECO:0000256" key="13">
    <source>
        <dbReference type="RuleBase" id="RU000679"/>
    </source>
</evidence>
<evidence type="ECO:0000256" key="8">
    <source>
        <dbReference type="ARBA" id="ARBA00023065"/>
    </source>
</evidence>
<evidence type="ECO:0000313" key="15">
    <source>
        <dbReference type="Proteomes" id="UP000887560"/>
    </source>
</evidence>
<evidence type="ECO:0000256" key="10">
    <source>
        <dbReference type="ARBA" id="ARBA00023180"/>
    </source>
</evidence>
<dbReference type="GO" id="GO:0016020">
    <property type="term" value="C:membrane"/>
    <property type="evidence" value="ECO:0007669"/>
    <property type="project" value="UniProtKB-SubCell"/>
</dbReference>
<dbReference type="WBParaSite" id="scf7180000418220.g2195">
    <property type="protein sequence ID" value="scf7180000418220.g2195"/>
    <property type="gene ID" value="scf7180000418220.g2195"/>
</dbReference>
<dbReference type="AlphaFoldDB" id="A0A915NJR8"/>
<protein>
    <submittedName>
        <fullName evidence="16">Uncharacterized protein</fullName>
    </submittedName>
</protein>
<comment type="subcellular location">
    <subcellularLocation>
        <location evidence="1">Membrane</location>
        <topology evidence="1">Multi-pass membrane protein</topology>
    </subcellularLocation>
</comment>
<evidence type="ECO:0000256" key="2">
    <source>
        <dbReference type="ARBA" id="ARBA00007193"/>
    </source>
</evidence>
<feature type="transmembrane region" description="Helical" evidence="14">
    <location>
        <begin position="612"/>
        <end position="633"/>
    </location>
</feature>
<evidence type="ECO:0000256" key="12">
    <source>
        <dbReference type="ARBA" id="ARBA00023303"/>
    </source>
</evidence>
<keyword evidence="5 13" id="KW-0812">Transmembrane</keyword>
<keyword evidence="10" id="KW-0325">Glycoprotein</keyword>
<keyword evidence="3 13" id="KW-0813">Transport</keyword>
<evidence type="ECO:0000256" key="6">
    <source>
        <dbReference type="ARBA" id="ARBA00022989"/>
    </source>
</evidence>
<keyword evidence="8 13" id="KW-0406">Ion transport</keyword>
<name>A0A915NJR8_9BILA</name>
<comment type="similarity">
    <text evidence="2 13">Belongs to the amiloride-sensitive sodium channel (TC 1.A.6) family.</text>
</comment>
<dbReference type="Gene3D" id="1.10.287.770">
    <property type="entry name" value="YojJ-like"/>
    <property type="match status" value="1"/>
</dbReference>
<dbReference type="InterPro" id="IPR001873">
    <property type="entry name" value="ENaC"/>
</dbReference>
<organism evidence="15 16">
    <name type="scientific">Meloidogyne floridensis</name>
    <dbReference type="NCBI Taxonomy" id="298350"/>
    <lineage>
        <taxon>Eukaryota</taxon>
        <taxon>Metazoa</taxon>
        <taxon>Ecdysozoa</taxon>
        <taxon>Nematoda</taxon>
        <taxon>Chromadorea</taxon>
        <taxon>Rhabditida</taxon>
        <taxon>Tylenchina</taxon>
        <taxon>Tylenchomorpha</taxon>
        <taxon>Tylenchoidea</taxon>
        <taxon>Meloidogynidae</taxon>
        <taxon>Meloidogyninae</taxon>
        <taxon>Meloidogyne</taxon>
    </lineage>
</organism>
<evidence type="ECO:0000256" key="7">
    <source>
        <dbReference type="ARBA" id="ARBA00023053"/>
    </source>
</evidence>
<dbReference type="GO" id="GO:0005272">
    <property type="term" value="F:sodium channel activity"/>
    <property type="evidence" value="ECO:0007669"/>
    <property type="project" value="UniProtKB-KW"/>
</dbReference>
<accession>A0A915NJR8</accession>
<dbReference type="Pfam" id="PF00858">
    <property type="entry name" value="ASC"/>
    <property type="match status" value="1"/>
</dbReference>
<evidence type="ECO:0000256" key="3">
    <source>
        <dbReference type="ARBA" id="ARBA00022448"/>
    </source>
</evidence>
<reference evidence="16" key="1">
    <citation type="submission" date="2022-11" db="UniProtKB">
        <authorList>
            <consortium name="WormBaseParasite"/>
        </authorList>
    </citation>
    <scope>IDENTIFICATION</scope>
</reference>
<dbReference type="Proteomes" id="UP000887560">
    <property type="component" value="Unplaced"/>
</dbReference>
<keyword evidence="9 14" id="KW-0472">Membrane</keyword>
<keyword evidence="7" id="KW-0915">Sodium</keyword>
<evidence type="ECO:0000256" key="4">
    <source>
        <dbReference type="ARBA" id="ARBA00022461"/>
    </source>
</evidence>
<evidence type="ECO:0000256" key="5">
    <source>
        <dbReference type="ARBA" id="ARBA00022692"/>
    </source>
</evidence>
<evidence type="ECO:0000256" key="9">
    <source>
        <dbReference type="ARBA" id="ARBA00023136"/>
    </source>
</evidence>
<proteinExistence type="inferred from homology"/>
<evidence type="ECO:0000256" key="11">
    <source>
        <dbReference type="ARBA" id="ARBA00023201"/>
    </source>
</evidence>
<keyword evidence="6 14" id="KW-1133">Transmembrane helix</keyword>
<keyword evidence="11 13" id="KW-0739">Sodium transport</keyword>